<evidence type="ECO:0000313" key="10">
    <source>
        <dbReference type="Proteomes" id="UP000789342"/>
    </source>
</evidence>
<gene>
    <name evidence="9" type="ORF">AMORRO_LOCUS7269</name>
</gene>
<accession>A0A9N9G8S2</accession>
<dbReference type="Proteomes" id="UP000789342">
    <property type="component" value="Unassembled WGS sequence"/>
</dbReference>
<comment type="similarity">
    <text evidence="2 7">Belongs to the MIP/aquaporin (TC 1.A.8) family.</text>
</comment>
<evidence type="ECO:0000256" key="1">
    <source>
        <dbReference type="ARBA" id="ARBA00004141"/>
    </source>
</evidence>
<evidence type="ECO:0000256" key="3">
    <source>
        <dbReference type="ARBA" id="ARBA00022448"/>
    </source>
</evidence>
<keyword evidence="4 7" id="KW-0812">Transmembrane</keyword>
<keyword evidence="5 8" id="KW-1133">Transmembrane helix</keyword>
<dbReference type="PANTHER" id="PTHR19139:SF199">
    <property type="entry name" value="MIP17260P"/>
    <property type="match status" value="1"/>
</dbReference>
<dbReference type="PANTHER" id="PTHR19139">
    <property type="entry name" value="AQUAPORIN TRANSPORTER"/>
    <property type="match status" value="1"/>
</dbReference>
<organism evidence="9 10">
    <name type="scientific">Acaulospora morrowiae</name>
    <dbReference type="NCBI Taxonomy" id="94023"/>
    <lineage>
        <taxon>Eukaryota</taxon>
        <taxon>Fungi</taxon>
        <taxon>Fungi incertae sedis</taxon>
        <taxon>Mucoromycota</taxon>
        <taxon>Glomeromycotina</taxon>
        <taxon>Glomeromycetes</taxon>
        <taxon>Diversisporales</taxon>
        <taxon>Acaulosporaceae</taxon>
        <taxon>Acaulospora</taxon>
    </lineage>
</organism>
<comment type="subcellular location">
    <subcellularLocation>
        <location evidence="1">Membrane</location>
        <topology evidence="1">Multi-pass membrane protein</topology>
    </subcellularLocation>
</comment>
<evidence type="ECO:0000256" key="4">
    <source>
        <dbReference type="ARBA" id="ARBA00022692"/>
    </source>
</evidence>
<keyword evidence="3 7" id="KW-0813">Transport</keyword>
<feature type="transmembrane region" description="Helical" evidence="8">
    <location>
        <begin position="86"/>
        <end position="107"/>
    </location>
</feature>
<dbReference type="PRINTS" id="PR00783">
    <property type="entry name" value="MINTRINSICP"/>
</dbReference>
<dbReference type="InterPro" id="IPR000425">
    <property type="entry name" value="MIP"/>
</dbReference>
<dbReference type="SUPFAM" id="SSF81338">
    <property type="entry name" value="Aquaporin-like"/>
    <property type="match status" value="1"/>
</dbReference>
<dbReference type="Pfam" id="PF00230">
    <property type="entry name" value="MIP"/>
    <property type="match status" value="1"/>
</dbReference>
<dbReference type="InterPro" id="IPR034294">
    <property type="entry name" value="Aquaporin_transptr"/>
</dbReference>
<feature type="transmembrane region" description="Helical" evidence="8">
    <location>
        <begin position="127"/>
        <end position="146"/>
    </location>
</feature>
<dbReference type="Gene3D" id="1.20.1080.10">
    <property type="entry name" value="Glycerol uptake facilitator protein"/>
    <property type="match status" value="1"/>
</dbReference>
<comment type="caution">
    <text evidence="9">The sequence shown here is derived from an EMBL/GenBank/DDBJ whole genome shotgun (WGS) entry which is preliminary data.</text>
</comment>
<evidence type="ECO:0000313" key="9">
    <source>
        <dbReference type="EMBL" id="CAG8589232.1"/>
    </source>
</evidence>
<evidence type="ECO:0000256" key="2">
    <source>
        <dbReference type="ARBA" id="ARBA00006175"/>
    </source>
</evidence>
<dbReference type="AlphaFoldDB" id="A0A9N9G8S2"/>
<sequence>MDGSLRYDLTAALAEFLGTAYFLFMAGGGTTSIADYSISGIAVPFAFGWSLFVNIWIWSPISGGILNPAITIALTVTKNISPIRGVLYIIAEMLGALFGSYMIYVLLPDSASCATVVASNVSTAQAFFLELFATSVLTSAVFFLAVEKAGGFTAPFGVGMALFISAIAIGPFTGASLNPARTFGPSIVYNQYGTGYWVYYVGTILGGLLAAGYWKLFKILDYKK</sequence>
<feature type="non-terminal residue" evidence="9">
    <location>
        <position position="1"/>
    </location>
</feature>
<feature type="transmembrane region" description="Helical" evidence="8">
    <location>
        <begin position="197"/>
        <end position="217"/>
    </location>
</feature>
<protein>
    <submittedName>
        <fullName evidence="9">13576_t:CDS:1</fullName>
    </submittedName>
</protein>
<proteinExistence type="inferred from homology"/>
<evidence type="ECO:0000256" key="5">
    <source>
        <dbReference type="ARBA" id="ARBA00022989"/>
    </source>
</evidence>
<keyword evidence="6 8" id="KW-0472">Membrane</keyword>
<evidence type="ECO:0000256" key="8">
    <source>
        <dbReference type="SAM" id="Phobius"/>
    </source>
</evidence>
<evidence type="ECO:0000256" key="6">
    <source>
        <dbReference type="ARBA" id="ARBA00023136"/>
    </source>
</evidence>
<name>A0A9N9G8S2_9GLOM</name>
<dbReference type="EMBL" id="CAJVPV010005340">
    <property type="protein sequence ID" value="CAG8589232.1"/>
    <property type="molecule type" value="Genomic_DNA"/>
</dbReference>
<dbReference type="GO" id="GO:0015250">
    <property type="term" value="F:water channel activity"/>
    <property type="evidence" value="ECO:0007669"/>
    <property type="project" value="TreeGrafter"/>
</dbReference>
<dbReference type="GO" id="GO:0005886">
    <property type="term" value="C:plasma membrane"/>
    <property type="evidence" value="ECO:0007669"/>
    <property type="project" value="TreeGrafter"/>
</dbReference>
<reference evidence="9" key="1">
    <citation type="submission" date="2021-06" db="EMBL/GenBank/DDBJ databases">
        <authorList>
            <person name="Kallberg Y."/>
            <person name="Tangrot J."/>
            <person name="Rosling A."/>
        </authorList>
    </citation>
    <scope>NUCLEOTIDE SEQUENCE</scope>
    <source>
        <strain evidence="9">CL551</strain>
    </source>
</reference>
<feature type="transmembrane region" description="Helical" evidence="8">
    <location>
        <begin position="158"/>
        <end position="177"/>
    </location>
</feature>
<feature type="transmembrane region" description="Helical" evidence="8">
    <location>
        <begin position="46"/>
        <end position="74"/>
    </location>
</feature>
<feature type="transmembrane region" description="Helical" evidence="8">
    <location>
        <begin position="12"/>
        <end position="34"/>
    </location>
</feature>
<keyword evidence="10" id="KW-1185">Reference proteome</keyword>
<dbReference type="OrthoDB" id="3222at2759"/>
<evidence type="ECO:0000256" key="7">
    <source>
        <dbReference type="RuleBase" id="RU000477"/>
    </source>
</evidence>
<dbReference type="InterPro" id="IPR023271">
    <property type="entry name" value="Aquaporin-like"/>
</dbReference>